<reference evidence="3" key="1">
    <citation type="submission" date="2021-02" db="EMBL/GenBank/DDBJ databases">
        <authorList>
            <person name="Dougan E. K."/>
            <person name="Rhodes N."/>
            <person name="Thang M."/>
            <person name="Chan C."/>
        </authorList>
    </citation>
    <scope>NUCLEOTIDE SEQUENCE</scope>
</reference>
<name>A0A812PST7_SYMPI</name>
<evidence type="ECO:0000256" key="1">
    <source>
        <dbReference type="SAM" id="MobiDB-lite"/>
    </source>
</evidence>
<keyword evidence="4" id="KW-1185">Reference proteome</keyword>
<organism evidence="3 4">
    <name type="scientific">Symbiodinium pilosum</name>
    <name type="common">Dinoflagellate</name>
    <dbReference type="NCBI Taxonomy" id="2952"/>
    <lineage>
        <taxon>Eukaryota</taxon>
        <taxon>Sar</taxon>
        <taxon>Alveolata</taxon>
        <taxon>Dinophyceae</taxon>
        <taxon>Suessiales</taxon>
        <taxon>Symbiodiniaceae</taxon>
        <taxon>Symbiodinium</taxon>
    </lineage>
</organism>
<evidence type="ECO:0000313" key="4">
    <source>
        <dbReference type="Proteomes" id="UP000649617"/>
    </source>
</evidence>
<feature type="region of interest" description="Disordered" evidence="1">
    <location>
        <begin position="118"/>
        <end position="171"/>
    </location>
</feature>
<accession>A0A812PST7</accession>
<proteinExistence type="predicted"/>
<comment type="caution">
    <text evidence="3">The sequence shown here is derived from an EMBL/GenBank/DDBJ whole genome shotgun (WGS) entry which is preliminary data.</text>
</comment>
<dbReference type="InterPro" id="IPR025883">
    <property type="entry name" value="Cadherin-like_domain"/>
</dbReference>
<feature type="domain" description="Cadherin-like beta-sandwich-like" evidence="2">
    <location>
        <begin position="24"/>
        <end position="104"/>
    </location>
</feature>
<feature type="compositionally biased region" description="Pro residues" evidence="1">
    <location>
        <begin position="121"/>
        <end position="130"/>
    </location>
</feature>
<dbReference type="Pfam" id="PF12733">
    <property type="entry name" value="Cadherin-like"/>
    <property type="match status" value="1"/>
</dbReference>
<feature type="compositionally biased region" description="Low complexity" evidence="1">
    <location>
        <begin position="131"/>
        <end position="141"/>
    </location>
</feature>
<sequence length="192" mass="21593">MTNHRAWAMLEDLVVPGCEGGLMPKFEVDVFHYRCLLSNEVETLKVIPRVMWMPFDQKLQIHVKGKKWKSGNVFQQPLGDDGKAEVDIRVTASDLKHKETYHISAQGSPLEERGRLFTTEGPPPQEPPTTVPVTPLPAAQTNRIESRKRRESNSFRPAYRYSTMSPEPPKPKLAVATCAARSCSSVRLPSII</sequence>
<dbReference type="Proteomes" id="UP000649617">
    <property type="component" value="Unassembled WGS sequence"/>
</dbReference>
<evidence type="ECO:0000259" key="2">
    <source>
        <dbReference type="Pfam" id="PF12733"/>
    </source>
</evidence>
<protein>
    <submittedName>
        <fullName evidence="3">TCEA1 protein</fullName>
    </submittedName>
</protein>
<dbReference type="AlphaFoldDB" id="A0A812PST7"/>
<dbReference type="OrthoDB" id="10427402at2759"/>
<gene>
    <name evidence="3" type="primary">TCEA1</name>
    <name evidence="3" type="ORF">SPIL2461_LOCUS9092</name>
</gene>
<evidence type="ECO:0000313" key="3">
    <source>
        <dbReference type="EMBL" id="CAE7374399.1"/>
    </source>
</evidence>
<dbReference type="EMBL" id="CAJNIZ010015557">
    <property type="protein sequence ID" value="CAE7374399.1"/>
    <property type="molecule type" value="Genomic_DNA"/>
</dbReference>